<name>A0A9W8R7L5_9HYPO</name>
<evidence type="ECO:0008006" key="3">
    <source>
        <dbReference type="Google" id="ProtNLM"/>
    </source>
</evidence>
<protein>
    <recommendedName>
        <fullName evidence="3">Aminoglycoside phosphotransferase domain-containing protein</fullName>
    </recommendedName>
</protein>
<evidence type="ECO:0000313" key="2">
    <source>
        <dbReference type="Proteomes" id="UP001152087"/>
    </source>
</evidence>
<sequence length="180" mass="20905">MYQMHLGDPDWSTACWVLKTSLAHMVIEDRVRGPFLLIHPGLQSRHMLFEDEYNPTGLLDWTYAQAAPLKHLSVFDEFFISGDINLELKRLVVESLRDMERDREERPPLDNPDMDMTPYQDLTTLSEYMTTSMGAEITYHHFTTPIQRRLSAGKAVAEIMYGNTITWEQLREVHGAMPLF</sequence>
<gene>
    <name evidence="1" type="ORF">NW755_007024</name>
</gene>
<keyword evidence="2" id="KW-1185">Reference proteome</keyword>
<reference evidence="1" key="1">
    <citation type="submission" date="2022-09" db="EMBL/GenBank/DDBJ databases">
        <title>Fusarium specimens isolated from Avocado Roots.</title>
        <authorList>
            <person name="Stajich J."/>
            <person name="Roper C."/>
            <person name="Heimlech-Rivalta G."/>
        </authorList>
    </citation>
    <scope>NUCLEOTIDE SEQUENCE</scope>
    <source>
        <strain evidence="1">A02</strain>
    </source>
</reference>
<evidence type="ECO:0000313" key="1">
    <source>
        <dbReference type="EMBL" id="KAJ4187531.1"/>
    </source>
</evidence>
<dbReference type="EMBL" id="JAOQAV010000017">
    <property type="protein sequence ID" value="KAJ4187531.1"/>
    <property type="molecule type" value="Genomic_DNA"/>
</dbReference>
<dbReference type="Proteomes" id="UP001152087">
    <property type="component" value="Unassembled WGS sequence"/>
</dbReference>
<accession>A0A9W8R7L5</accession>
<organism evidence="1 2">
    <name type="scientific">Fusarium falciforme</name>
    <dbReference type="NCBI Taxonomy" id="195108"/>
    <lineage>
        <taxon>Eukaryota</taxon>
        <taxon>Fungi</taxon>
        <taxon>Dikarya</taxon>
        <taxon>Ascomycota</taxon>
        <taxon>Pezizomycotina</taxon>
        <taxon>Sordariomycetes</taxon>
        <taxon>Hypocreomycetidae</taxon>
        <taxon>Hypocreales</taxon>
        <taxon>Nectriaceae</taxon>
        <taxon>Fusarium</taxon>
        <taxon>Fusarium solani species complex</taxon>
    </lineage>
</organism>
<proteinExistence type="predicted"/>
<comment type="caution">
    <text evidence="1">The sequence shown here is derived from an EMBL/GenBank/DDBJ whole genome shotgun (WGS) entry which is preliminary data.</text>
</comment>
<dbReference type="AlphaFoldDB" id="A0A9W8R7L5"/>